<accession>A0AAD9Q8Q0</accession>
<dbReference type="GO" id="GO:0005874">
    <property type="term" value="C:microtubule"/>
    <property type="evidence" value="ECO:0007669"/>
    <property type="project" value="UniProtKB-KW"/>
</dbReference>
<gene>
    <name evidence="9" type="ORF">P5673_021315</name>
</gene>
<dbReference type="PANTHER" id="PTHR47971">
    <property type="entry name" value="KINESIN-RELATED PROTEIN 6"/>
    <property type="match status" value="1"/>
</dbReference>
<dbReference type="PANTHER" id="PTHR47971:SF8">
    <property type="entry name" value="KINESIN-LIKE PROTEIN"/>
    <property type="match status" value="1"/>
</dbReference>
<evidence type="ECO:0000259" key="8">
    <source>
        <dbReference type="PROSITE" id="PS50067"/>
    </source>
</evidence>
<feature type="coiled-coil region" evidence="7">
    <location>
        <begin position="97"/>
        <end position="167"/>
    </location>
</feature>
<comment type="subcellular location">
    <subcellularLocation>
        <location evidence="1">Cytoplasm</location>
        <location evidence="1">Cytoskeleton</location>
    </subcellularLocation>
</comment>
<evidence type="ECO:0000256" key="4">
    <source>
        <dbReference type="ARBA" id="ARBA00023175"/>
    </source>
</evidence>
<organism evidence="9 10">
    <name type="scientific">Acropora cervicornis</name>
    <name type="common">Staghorn coral</name>
    <dbReference type="NCBI Taxonomy" id="6130"/>
    <lineage>
        <taxon>Eukaryota</taxon>
        <taxon>Metazoa</taxon>
        <taxon>Cnidaria</taxon>
        <taxon>Anthozoa</taxon>
        <taxon>Hexacorallia</taxon>
        <taxon>Scleractinia</taxon>
        <taxon>Astrocoeniina</taxon>
        <taxon>Acroporidae</taxon>
        <taxon>Acropora</taxon>
    </lineage>
</organism>
<evidence type="ECO:0000256" key="1">
    <source>
        <dbReference type="ARBA" id="ARBA00004245"/>
    </source>
</evidence>
<evidence type="ECO:0000256" key="7">
    <source>
        <dbReference type="SAM" id="Coils"/>
    </source>
</evidence>
<dbReference type="Proteomes" id="UP001249851">
    <property type="component" value="Unassembled WGS sequence"/>
</dbReference>
<comment type="caution">
    <text evidence="6">Lacks conserved residue(s) required for the propagation of feature annotation.</text>
</comment>
<keyword evidence="4" id="KW-0505">Motor protein</keyword>
<dbReference type="GO" id="GO:0005524">
    <property type="term" value="F:ATP binding"/>
    <property type="evidence" value="ECO:0007669"/>
    <property type="project" value="InterPro"/>
</dbReference>
<feature type="domain" description="Kinesin motor" evidence="8">
    <location>
        <begin position="1"/>
        <end position="25"/>
    </location>
</feature>
<dbReference type="GO" id="GO:0007019">
    <property type="term" value="P:microtubule depolymerization"/>
    <property type="evidence" value="ECO:0007669"/>
    <property type="project" value="TreeGrafter"/>
</dbReference>
<dbReference type="InterPro" id="IPR001752">
    <property type="entry name" value="Kinesin_motor_dom"/>
</dbReference>
<comment type="similarity">
    <text evidence="6">Belongs to the TRAFAC class myosin-kinesin ATPase superfamily. Kinesin family.</text>
</comment>
<dbReference type="GO" id="GO:0003777">
    <property type="term" value="F:microtubule motor activity"/>
    <property type="evidence" value="ECO:0007669"/>
    <property type="project" value="InterPro"/>
</dbReference>
<dbReference type="AlphaFoldDB" id="A0AAD9Q8Q0"/>
<proteinExistence type="inferred from homology"/>
<dbReference type="GO" id="GO:0008017">
    <property type="term" value="F:microtubule binding"/>
    <property type="evidence" value="ECO:0007669"/>
    <property type="project" value="InterPro"/>
</dbReference>
<evidence type="ECO:0000256" key="6">
    <source>
        <dbReference type="PROSITE-ProRule" id="PRU00283"/>
    </source>
</evidence>
<keyword evidence="10" id="KW-1185">Reference proteome</keyword>
<protein>
    <submittedName>
        <fullName evidence="9">Kinesin-like protein KIF2A</fullName>
    </submittedName>
</protein>
<evidence type="ECO:0000256" key="2">
    <source>
        <dbReference type="ARBA" id="ARBA00022490"/>
    </source>
</evidence>
<reference evidence="9" key="1">
    <citation type="journal article" date="2023" name="G3 (Bethesda)">
        <title>Whole genome assembly and annotation of the endangered Caribbean coral Acropora cervicornis.</title>
        <authorList>
            <person name="Selwyn J.D."/>
            <person name="Vollmer S.V."/>
        </authorList>
    </citation>
    <scope>NUCLEOTIDE SEQUENCE</scope>
    <source>
        <strain evidence="9">K2</strain>
    </source>
</reference>
<keyword evidence="2" id="KW-0963">Cytoplasm</keyword>
<keyword evidence="5" id="KW-0206">Cytoskeleton</keyword>
<dbReference type="InterPro" id="IPR027640">
    <property type="entry name" value="Kinesin-like_fam"/>
</dbReference>
<dbReference type="GO" id="GO:0007018">
    <property type="term" value="P:microtubule-based movement"/>
    <property type="evidence" value="ECO:0007669"/>
    <property type="project" value="InterPro"/>
</dbReference>
<dbReference type="EMBL" id="JARQWQ010000054">
    <property type="protein sequence ID" value="KAK2556755.1"/>
    <property type="molecule type" value="Genomic_DNA"/>
</dbReference>
<evidence type="ECO:0000313" key="10">
    <source>
        <dbReference type="Proteomes" id="UP001249851"/>
    </source>
</evidence>
<keyword evidence="3" id="KW-0493">Microtubule</keyword>
<comment type="caution">
    <text evidence="9">The sequence shown here is derived from an EMBL/GenBank/DDBJ whole genome shotgun (WGS) entry which is preliminary data.</text>
</comment>
<reference evidence="9" key="2">
    <citation type="journal article" date="2023" name="Science">
        <title>Genomic signatures of disease resistance in endangered staghorn corals.</title>
        <authorList>
            <person name="Vollmer S.V."/>
            <person name="Selwyn J.D."/>
            <person name="Despard B.A."/>
            <person name="Roesel C.L."/>
        </authorList>
    </citation>
    <scope>NUCLEOTIDE SEQUENCE</scope>
    <source>
        <strain evidence="9">K2</strain>
    </source>
</reference>
<evidence type="ECO:0000313" key="9">
    <source>
        <dbReference type="EMBL" id="KAK2556755.1"/>
    </source>
</evidence>
<name>A0AAD9Q8Q0_ACRCE</name>
<dbReference type="PROSITE" id="PS50067">
    <property type="entry name" value="KINESIN_MOTOR_2"/>
    <property type="match status" value="1"/>
</dbReference>
<evidence type="ECO:0000256" key="5">
    <source>
        <dbReference type="ARBA" id="ARBA00023212"/>
    </source>
</evidence>
<keyword evidence="7" id="KW-0175">Coiled coil</keyword>
<sequence>MISPSMNSCEHTLNTLRYADRVKELGPESNAKKKAALADGIENDSPEQVSSLSEGRHINNVDLALLCNHSGSGEQSQELYTFHEAVSQLQDAEDKLVDDHRKNIEEARTLLQEEEKLMDRVDTDVDYNMEEYVRRLDEILAQKIEKFTQLREKVNRFKKQLEEEEMASRNIRKLPGY</sequence>
<evidence type="ECO:0000256" key="3">
    <source>
        <dbReference type="ARBA" id="ARBA00022701"/>
    </source>
</evidence>